<feature type="domain" description="Oxidoreductase-like" evidence="1">
    <location>
        <begin position="39"/>
        <end position="74"/>
    </location>
</feature>
<dbReference type="InterPro" id="IPR019180">
    <property type="entry name" value="Oxidoreductase-like_N"/>
</dbReference>
<protein>
    <submittedName>
        <fullName evidence="2">Oxidoreductase</fullName>
    </submittedName>
</protein>
<proteinExistence type="predicted"/>
<organism evidence="2 3">
    <name type="scientific">Candidatus Propionivibrio dominans</name>
    <dbReference type="NCBI Taxonomy" id="2954373"/>
    <lineage>
        <taxon>Bacteria</taxon>
        <taxon>Pseudomonadati</taxon>
        <taxon>Pseudomonadota</taxon>
        <taxon>Betaproteobacteria</taxon>
        <taxon>Rhodocyclales</taxon>
        <taxon>Rhodocyclaceae</taxon>
        <taxon>Propionivibrio</taxon>
    </lineage>
</organism>
<name>A0A9D7IAD7_9RHOO</name>
<reference evidence="2" key="1">
    <citation type="submission" date="2020-10" db="EMBL/GenBank/DDBJ databases">
        <title>Connecting structure to function with the recovery of over 1000 high-quality activated sludge metagenome-assembled genomes encoding full-length rRNA genes using long-read sequencing.</title>
        <authorList>
            <person name="Singleton C.M."/>
            <person name="Petriglieri F."/>
            <person name="Kristensen J.M."/>
            <person name="Kirkegaard R.H."/>
            <person name="Michaelsen T.Y."/>
            <person name="Andersen M.H."/>
            <person name="Karst S.M."/>
            <person name="Dueholm M.S."/>
            <person name="Nielsen P.H."/>
            <person name="Albertsen M."/>
        </authorList>
    </citation>
    <scope>NUCLEOTIDE SEQUENCE</scope>
    <source>
        <strain evidence="2">EsbW_18-Q3-R4-48_MAXAC.044</strain>
    </source>
</reference>
<gene>
    <name evidence="2" type="ORF">IPJ48_19525</name>
</gene>
<evidence type="ECO:0000259" key="1">
    <source>
        <dbReference type="Pfam" id="PF09791"/>
    </source>
</evidence>
<sequence length="86" mass="9213">MSDTSQLPDPFALPMNNLDDALAIVREIEALLSQRKIGLRPPPPVPSTCCGVGCSECVWQGYYTALAGWRDQARMLCAEAGPSTGC</sequence>
<evidence type="ECO:0000313" key="2">
    <source>
        <dbReference type="EMBL" id="MBK7425088.1"/>
    </source>
</evidence>
<accession>A0A9D7IAD7</accession>
<evidence type="ECO:0000313" key="3">
    <source>
        <dbReference type="Proteomes" id="UP000886602"/>
    </source>
</evidence>
<dbReference type="Proteomes" id="UP000886602">
    <property type="component" value="Unassembled WGS sequence"/>
</dbReference>
<dbReference type="Pfam" id="PF09791">
    <property type="entry name" value="Oxidored-like"/>
    <property type="match status" value="1"/>
</dbReference>
<dbReference type="EMBL" id="JADJNC010000060">
    <property type="protein sequence ID" value="MBK7425088.1"/>
    <property type="molecule type" value="Genomic_DNA"/>
</dbReference>
<comment type="caution">
    <text evidence="2">The sequence shown here is derived from an EMBL/GenBank/DDBJ whole genome shotgun (WGS) entry which is preliminary data.</text>
</comment>
<dbReference type="AlphaFoldDB" id="A0A9D7IAD7"/>